<reference evidence="1 2" key="1">
    <citation type="journal article" date="2019" name="Genome Biol. Evol.">
        <title>Insights into the evolution of the New World diploid cottons (Gossypium, subgenus Houzingenia) based on genome sequencing.</title>
        <authorList>
            <person name="Grover C.E."/>
            <person name="Arick M.A. 2nd"/>
            <person name="Thrash A."/>
            <person name="Conover J.L."/>
            <person name="Sanders W.S."/>
            <person name="Peterson D.G."/>
            <person name="Frelichowski J.E."/>
            <person name="Scheffler J.A."/>
            <person name="Scheffler B.E."/>
            <person name="Wendel J.F."/>
        </authorList>
    </citation>
    <scope>NUCLEOTIDE SEQUENCE [LARGE SCALE GENOMIC DNA]</scope>
    <source>
        <strain evidence="1">27</strain>
        <tissue evidence="1">Leaf</tissue>
    </source>
</reference>
<proteinExistence type="predicted"/>
<protein>
    <submittedName>
        <fullName evidence="1">Uncharacterized protein</fullName>
    </submittedName>
</protein>
<dbReference type="AlphaFoldDB" id="A0A7J8RXT4"/>
<dbReference type="EMBL" id="JABFAC010000007">
    <property type="protein sequence ID" value="MBA0618658.1"/>
    <property type="molecule type" value="Genomic_DNA"/>
</dbReference>
<evidence type="ECO:0000313" key="1">
    <source>
        <dbReference type="EMBL" id="MBA0618658.1"/>
    </source>
</evidence>
<keyword evidence="2" id="KW-1185">Reference proteome</keyword>
<accession>A0A7J8RXT4</accession>
<name>A0A7J8RXT4_GOSDV</name>
<gene>
    <name evidence="1" type="ORF">Godav_027971</name>
</gene>
<sequence length="71" mass="8359">MTFESRSTTFKKGHSILCPPFLNEENRSNWKAMMKFFVQAFDYGAWKLISKGPLEVLKEEERWDANDNLKA</sequence>
<evidence type="ECO:0000313" key="2">
    <source>
        <dbReference type="Proteomes" id="UP000593561"/>
    </source>
</evidence>
<comment type="caution">
    <text evidence="1">The sequence shown here is derived from an EMBL/GenBank/DDBJ whole genome shotgun (WGS) entry which is preliminary data.</text>
</comment>
<dbReference type="Proteomes" id="UP000593561">
    <property type="component" value="Unassembled WGS sequence"/>
</dbReference>
<organism evidence="1 2">
    <name type="scientific">Gossypium davidsonii</name>
    <name type="common">Davidson's cotton</name>
    <name type="synonym">Gossypium klotzschianum subsp. davidsonii</name>
    <dbReference type="NCBI Taxonomy" id="34287"/>
    <lineage>
        <taxon>Eukaryota</taxon>
        <taxon>Viridiplantae</taxon>
        <taxon>Streptophyta</taxon>
        <taxon>Embryophyta</taxon>
        <taxon>Tracheophyta</taxon>
        <taxon>Spermatophyta</taxon>
        <taxon>Magnoliopsida</taxon>
        <taxon>eudicotyledons</taxon>
        <taxon>Gunneridae</taxon>
        <taxon>Pentapetalae</taxon>
        <taxon>rosids</taxon>
        <taxon>malvids</taxon>
        <taxon>Malvales</taxon>
        <taxon>Malvaceae</taxon>
        <taxon>Malvoideae</taxon>
        <taxon>Gossypium</taxon>
    </lineage>
</organism>